<dbReference type="InterPro" id="IPR000160">
    <property type="entry name" value="GGDEF_dom"/>
</dbReference>
<accession>A0A1F7RXD7</accession>
<dbReference type="Proteomes" id="UP000178435">
    <property type="component" value="Unassembled WGS sequence"/>
</dbReference>
<dbReference type="SUPFAM" id="SSF55781">
    <property type="entry name" value="GAF domain-like"/>
    <property type="match status" value="1"/>
</dbReference>
<dbReference type="InterPro" id="IPR043128">
    <property type="entry name" value="Rev_trsase/Diguanyl_cyclase"/>
</dbReference>
<dbReference type="PROSITE" id="PS50887">
    <property type="entry name" value="GGDEF"/>
    <property type="match status" value="1"/>
</dbReference>
<feature type="domain" description="GGDEF" evidence="1">
    <location>
        <begin position="235"/>
        <end position="368"/>
    </location>
</feature>
<dbReference type="PANTHER" id="PTHR45138:SF9">
    <property type="entry name" value="DIGUANYLATE CYCLASE DGCM-RELATED"/>
    <property type="match status" value="1"/>
</dbReference>
<dbReference type="SUPFAM" id="SSF55073">
    <property type="entry name" value="Nucleotide cyclase"/>
    <property type="match status" value="1"/>
</dbReference>
<dbReference type="Gene3D" id="3.30.70.270">
    <property type="match status" value="1"/>
</dbReference>
<dbReference type="Pfam" id="PF00990">
    <property type="entry name" value="GGDEF"/>
    <property type="match status" value="1"/>
</dbReference>
<comment type="caution">
    <text evidence="2">The sequence shown here is derived from an EMBL/GenBank/DDBJ whole genome shotgun (WGS) entry which is preliminary data.</text>
</comment>
<dbReference type="SMART" id="SM00065">
    <property type="entry name" value="GAF"/>
    <property type="match status" value="1"/>
</dbReference>
<organism evidence="2 3">
    <name type="scientific">Candidatus Schekmanbacteria bacterium RBG_16_38_11</name>
    <dbReference type="NCBI Taxonomy" id="1817880"/>
    <lineage>
        <taxon>Bacteria</taxon>
        <taxon>Candidatus Schekmaniibacteriota</taxon>
    </lineage>
</organism>
<dbReference type="Pfam" id="PF13185">
    <property type="entry name" value="GAF_2"/>
    <property type="match status" value="1"/>
</dbReference>
<dbReference type="GO" id="GO:0043709">
    <property type="term" value="P:cell adhesion involved in single-species biofilm formation"/>
    <property type="evidence" value="ECO:0007669"/>
    <property type="project" value="TreeGrafter"/>
</dbReference>
<dbReference type="PANTHER" id="PTHR45138">
    <property type="entry name" value="REGULATORY COMPONENTS OF SENSORY TRANSDUCTION SYSTEM"/>
    <property type="match status" value="1"/>
</dbReference>
<dbReference type="SMART" id="SM00267">
    <property type="entry name" value="GGDEF"/>
    <property type="match status" value="1"/>
</dbReference>
<dbReference type="GO" id="GO:1902201">
    <property type="term" value="P:negative regulation of bacterial-type flagellum-dependent cell motility"/>
    <property type="evidence" value="ECO:0007669"/>
    <property type="project" value="TreeGrafter"/>
</dbReference>
<dbReference type="InterPro" id="IPR029787">
    <property type="entry name" value="Nucleotide_cyclase"/>
</dbReference>
<dbReference type="CDD" id="cd01949">
    <property type="entry name" value="GGDEF"/>
    <property type="match status" value="1"/>
</dbReference>
<dbReference type="FunFam" id="3.30.70.270:FF:000001">
    <property type="entry name" value="Diguanylate cyclase domain protein"/>
    <property type="match status" value="1"/>
</dbReference>
<evidence type="ECO:0000259" key="1">
    <source>
        <dbReference type="PROSITE" id="PS50887"/>
    </source>
</evidence>
<dbReference type="InterPro" id="IPR003018">
    <property type="entry name" value="GAF"/>
</dbReference>
<dbReference type="AlphaFoldDB" id="A0A1F7RXD7"/>
<evidence type="ECO:0000313" key="2">
    <source>
        <dbReference type="EMBL" id="OGL46111.1"/>
    </source>
</evidence>
<dbReference type="EMBL" id="MGDF01000063">
    <property type="protein sequence ID" value="OGL46111.1"/>
    <property type="molecule type" value="Genomic_DNA"/>
</dbReference>
<sequence>MNKSDHKKQIKKAHPFRSRDIEDVILSSLKETDNFKSLNFISTLGYALKSRTGFEDILKTIMTKLDTQLKAESQTIHLVDRANDIFESYFFADKDIFKIEKIPLTDKSMIAGIALEKRKTIIIPSENRKYTTKGDLLSAQSEKPKSALCVPMISRGESLGVIELINKTDGTIFNETDLTFLVSIIDFITLIIENQILLKKNIELSTIDDVSNLYNLKHFKQMLNVELKRANRNSKPFSLIFFDLDFFKDINDTHGHQVGSSVLNKIGKVLKNNLRETDISARYGGDEFVVILPQTDEKNAKIVAEKLRKLISKTTFSKEDRVTLKITASFGIATYPIHSTNPETLLKLADQAMYMVKKSGRNGVRVYS</sequence>
<dbReference type="GO" id="GO:0005886">
    <property type="term" value="C:plasma membrane"/>
    <property type="evidence" value="ECO:0007669"/>
    <property type="project" value="TreeGrafter"/>
</dbReference>
<dbReference type="InterPro" id="IPR029016">
    <property type="entry name" value="GAF-like_dom_sf"/>
</dbReference>
<dbReference type="Gene3D" id="3.30.450.40">
    <property type="match status" value="1"/>
</dbReference>
<gene>
    <name evidence="2" type="ORF">A2149_03030</name>
</gene>
<evidence type="ECO:0000313" key="3">
    <source>
        <dbReference type="Proteomes" id="UP000178435"/>
    </source>
</evidence>
<dbReference type="NCBIfam" id="TIGR00254">
    <property type="entry name" value="GGDEF"/>
    <property type="match status" value="1"/>
</dbReference>
<reference evidence="2 3" key="1">
    <citation type="journal article" date="2016" name="Nat. Commun.">
        <title>Thousands of microbial genomes shed light on interconnected biogeochemical processes in an aquifer system.</title>
        <authorList>
            <person name="Anantharaman K."/>
            <person name="Brown C.T."/>
            <person name="Hug L.A."/>
            <person name="Sharon I."/>
            <person name="Castelle C.J."/>
            <person name="Probst A.J."/>
            <person name="Thomas B.C."/>
            <person name="Singh A."/>
            <person name="Wilkins M.J."/>
            <person name="Karaoz U."/>
            <person name="Brodie E.L."/>
            <person name="Williams K.H."/>
            <person name="Hubbard S.S."/>
            <person name="Banfield J.F."/>
        </authorList>
    </citation>
    <scope>NUCLEOTIDE SEQUENCE [LARGE SCALE GENOMIC DNA]</scope>
</reference>
<name>A0A1F7RXD7_9BACT</name>
<protein>
    <recommendedName>
        <fullName evidence="1">GGDEF domain-containing protein</fullName>
    </recommendedName>
</protein>
<dbReference type="GO" id="GO:0052621">
    <property type="term" value="F:diguanylate cyclase activity"/>
    <property type="evidence" value="ECO:0007669"/>
    <property type="project" value="TreeGrafter"/>
</dbReference>
<proteinExistence type="predicted"/>
<dbReference type="InterPro" id="IPR050469">
    <property type="entry name" value="Diguanylate_Cyclase"/>
</dbReference>